<evidence type="ECO:0000313" key="1">
    <source>
        <dbReference type="EMBL" id="TGX82772.1"/>
    </source>
</evidence>
<evidence type="ECO:0000313" key="2">
    <source>
        <dbReference type="Proteomes" id="UP000308886"/>
    </source>
</evidence>
<reference evidence="1" key="1">
    <citation type="submission" date="2019-04" db="EMBL/GenBank/DDBJ databases">
        <title>Microbes associate with the intestines of laboratory mice.</title>
        <authorList>
            <person name="Navarre W."/>
            <person name="Wong E."/>
            <person name="Huang K."/>
            <person name="Tropini C."/>
            <person name="Ng K."/>
            <person name="Yu B."/>
        </authorList>
    </citation>
    <scope>NUCLEOTIDE SEQUENCE</scope>
    <source>
        <strain evidence="1">NM73_A23</strain>
    </source>
</reference>
<comment type="caution">
    <text evidence="1">The sequence shown here is derived from an EMBL/GenBank/DDBJ whole genome shotgun (WGS) entry which is preliminary data.</text>
</comment>
<sequence length="302" mass="34235">MARTLSEIYAEAKDSRNQYLELTEFENSSKMSIIDAFTWVTSACIWTFENVLDVFKIDLAKDLQNRINGTPAYFANALLKYQSGDELVMNEDGTAFSYPNIDASKRVITKVAYFEEEEVGFHDKLVRFKIATGKPGAYARIEEDELISIRAYLNQILFAGQHAKVVSRIGDVLIPRVVVYYDGAVTEDEIYQAIEDALNEYIANIEFNGLVYAQKVIDSIQSVEHVTDVSVSSDDTDHQGIFVAKYDDDNHLIKDENGNVQTKIGRYYIPNSGYIKQSSCADEEVDIPLWRDTIILKLEDNV</sequence>
<protein>
    <submittedName>
        <fullName evidence="1">Uncharacterized protein</fullName>
    </submittedName>
</protein>
<dbReference type="EMBL" id="SRZC01000007">
    <property type="protein sequence ID" value="TGX82772.1"/>
    <property type="molecule type" value="Genomic_DNA"/>
</dbReference>
<organism evidence="1 2">
    <name type="scientific">Palleniella muris</name>
    <dbReference type="NCBI Taxonomy" id="3038145"/>
    <lineage>
        <taxon>Bacteria</taxon>
        <taxon>Pseudomonadati</taxon>
        <taxon>Bacteroidota</taxon>
        <taxon>Bacteroidia</taxon>
        <taxon>Bacteroidales</taxon>
        <taxon>Prevotellaceae</taxon>
        <taxon>Palleniella</taxon>
    </lineage>
</organism>
<name>A0AC61QSD3_9BACT</name>
<gene>
    <name evidence="1" type="ORF">E5358_05385</name>
</gene>
<accession>A0AC61QSD3</accession>
<keyword evidence="2" id="KW-1185">Reference proteome</keyword>
<proteinExistence type="predicted"/>
<dbReference type="Proteomes" id="UP000308886">
    <property type="component" value="Unassembled WGS sequence"/>
</dbReference>